<evidence type="ECO:0000256" key="1">
    <source>
        <dbReference type="SAM" id="Phobius"/>
    </source>
</evidence>
<dbReference type="EnsemblMetazoa" id="XM_022803015">
    <property type="protein sequence ID" value="XP_022658750"/>
    <property type="gene ID" value="LOC111249308"/>
</dbReference>
<dbReference type="KEGG" id="vde:111249308"/>
<organism evidence="2 3">
    <name type="scientific">Varroa destructor</name>
    <name type="common">Honeybee mite</name>
    <dbReference type="NCBI Taxonomy" id="109461"/>
    <lineage>
        <taxon>Eukaryota</taxon>
        <taxon>Metazoa</taxon>
        <taxon>Ecdysozoa</taxon>
        <taxon>Arthropoda</taxon>
        <taxon>Chelicerata</taxon>
        <taxon>Arachnida</taxon>
        <taxon>Acari</taxon>
        <taxon>Parasitiformes</taxon>
        <taxon>Mesostigmata</taxon>
        <taxon>Gamasina</taxon>
        <taxon>Dermanyssoidea</taxon>
        <taxon>Varroidae</taxon>
        <taxon>Varroa</taxon>
    </lineage>
</organism>
<reference evidence="2" key="1">
    <citation type="submission" date="2021-01" db="UniProtKB">
        <authorList>
            <consortium name="EnsemblMetazoa"/>
        </authorList>
    </citation>
    <scope>IDENTIFICATION</scope>
</reference>
<accession>A0A7M7KBY6</accession>
<feature type="transmembrane region" description="Helical" evidence="1">
    <location>
        <begin position="113"/>
        <end position="132"/>
    </location>
</feature>
<dbReference type="AlphaFoldDB" id="A0A7M7KBY6"/>
<dbReference type="OrthoDB" id="6234541at2759"/>
<dbReference type="GO" id="GO:0005783">
    <property type="term" value="C:endoplasmic reticulum"/>
    <property type="evidence" value="ECO:0007669"/>
    <property type="project" value="TreeGrafter"/>
</dbReference>
<dbReference type="GO" id="GO:0006874">
    <property type="term" value="P:intracellular calcium ion homeostasis"/>
    <property type="evidence" value="ECO:0007669"/>
    <property type="project" value="TreeGrafter"/>
</dbReference>
<feature type="transmembrane region" description="Helical" evidence="1">
    <location>
        <begin position="46"/>
        <end position="69"/>
    </location>
</feature>
<proteinExistence type="predicted"/>
<dbReference type="Proteomes" id="UP000594260">
    <property type="component" value="Unplaced"/>
</dbReference>
<dbReference type="FunCoup" id="A0A7M7KBY6">
    <property type="interactions" value="1006"/>
</dbReference>
<dbReference type="GeneID" id="111249308"/>
<keyword evidence="3" id="KW-1185">Reference proteome</keyword>
<evidence type="ECO:0000313" key="3">
    <source>
        <dbReference type="Proteomes" id="UP000594260"/>
    </source>
</evidence>
<feature type="transmembrane region" description="Helical" evidence="1">
    <location>
        <begin position="81"/>
        <end position="101"/>
    </location>
</feature>
<keyword evidence="1" id="KW-0472">Membrane</keyword>
<dbReference type="RefSeq" id="XP_022658750.1">
    <property type="nucleotide sequence ID" value="XM_022803015.1"/>
</dbReference>
<name>A0A7M7KBY6_VARDE</name>
<evidence type="ECO:0008006" key="4">
    <source>
        <dbReference type="Google" id="ProtNLM"/>
    </source>
</evidence>
<dbReference type="PANTHER" id="PTHR13568">
    <property type="entry name" value="FAM11A, B PROTEIN"/>
    <property type="match status" value="1"/>
</dbReference>
<keyword evidence="1" id="KW-1133">Transmembrane helix</keyword>
<feature type="transmembrane region" description="Helical" evidence="1">
    <location>
        <begin position="12"/>
        <end position="34"/>
    </location>
</feature>
<keyword evidence="1" id="KW-0812">Transmembrane</keyword>
<dbReference type="PANTHER" id="PTHR13568:SF9">
    <property type="entry name" value="TRANSMEMBRANE PROTEIN 203"/>
    <property type="match status" value="1"/>
</dbReference>
<dbReference type="InParanoid" id="A0A7M7KBY6"/>
<dbReference type="Pfam" id="PF10269">
    <property type="entry name" value="Tmemb_185A"/>
    <property type="match status" value="1"/>
</dbReference>
<sequence length="135" mass="15864">MRLLELKELCLWLGLTPLEILILLFATLIFSFFAALKLDGLLDVTWWRLFTIYFVADGLICYFCVIVFIRQYFLGQYKAAAVRALWSLVQLLALFAFKLLLCFRLDAHKHFTYSEVFTPVYGLLLTLMFRACQMR</sequence>
<evidence type="ECO:0000313" key="2">
    <source>
        <dbReference type="EnsemblMetazoa" id="XP_022658750"/>
    </source>
</evidence>
<dbReference type="OMA" id="LNTYFCA"/>
<dbReference type="InterPro" id="IPR019396">
    <property type="entry name" value="TM_Fragile-X-F-assoc"/>
</dbReference>
<protein>
    <recommendedName>
        <fullName evidence="4">Transmembrane protein 203</fullName>
    </recommendedName>
</protein>